<organism evidence="3 4">
    <name type="scientific">Kitasatospora arboriphila</name>
    <dbReference type="NCBI Taxonomy" id="258052"/>
    <lineage>
        <taxon>Bacteria</taxon>
        <taxon>Bacillati</taxon>
        <taxon>Actinomycetota</taxon>
        <taxon>Actinomycetes</taxon>
        <taxon>Kitasatosporales</taxon>
        <taxon>Streptomycetaceae</taxon>
        <taxon>Kitasatospora</taxon>
    </lineage>
</organism>
<dbReference type="InterPro" id="IPR051448">
    <property type="entry name" value="CdaR-like_regulators"/>
</dbReference>
<dbReference type="PANTHER" id="PTHR33744">
    <property type="entry name" value="CARBOHYDRATE DIACID REGULATOR"/>
    <property type="match status" value="1"/>
</dbReference>
<dbReference type="Gene3D" id="1.10.10.2840">
    <property type="entry name" value="PucR C-terminal helix-turn-helix domain"/>
    <property type="match status" value="1"/>
</dbReference>
<dbReference type="InterPro" id="IPR058663">
    <property type="entry name" value="PucR-like_N"/>
</dbReference>
<feature type="domain" description="PucR-like N-terminal" evidence="2">
    <location>
        <begin position="1"/>
        <end position="73"/>
    </location>
</feature>
<dbReference type="InterPro" id="IPR042070">
    <property type="entry name" value="PucR_C-HTH_sf"/>
</dbReference>
<feature type="domain" description="PucR C-terminal helix-turn-helix" evidence="1">
    <location>
        <begin position="228"/>
        <end position="283"/>
    </location>
</feature>
<evidence type="ECO:0000259" key="2">
    <source>
        <dbReference type="Pfam" id="PF25906"/>
    </source>
</evidence>
<accession>A0ABN1TPU6</accession>
<evidence type="ECO:0000259" key="1">
    <source>
        <dbReference type="Pfam" id="PF13556"/>
    </source>
</evidence>
<dbReference type="EMBL" id="BAAALD010000040">
    <property type="protein sequence ID" value="GAA1094151.1"/>
    <property type="molecule type" value="Genomic_DNA"/>
</dbReference>
<dbReference type="InterPro" id="IPR025736">
    <property type="entry name" value="PucR_C-HTH_dom"/>
</dbReference>
<dbReference type="PANTHER" id="PTHR33744:SF1">
    <property type="entry name" value="DNA-BINDING TRANSCRIPTIONAL ACTIVATOR ADER"/>
    <property type="match status" value="1"/>
</dbReference>
<comment type="caution">
    <text evidence="3">The sequence shown here is derived from an EMBL/GenBank/DDBJ whole genome shotgun (WGS) entry which is preliminary data.</text>
</comment>
<dbReference type="Proteomes" id="UP001499987">
    <property type="component" value="Unassembled WGS sequence"/>
</dbReference>
<reference evidence="3 4" key="1">
    <citation type="journal article" date="2019" name="Int. J. Syst. Evol. Microbiol.">
        <title>The Global Catalogue of Microorganisms (GCM) 10K type strain sequencing project: providing services to taxonomists for standard genome sequencing and annotation.</title>
        <authorList>
            <consortium name="The Broad Institute Genomics Platform"/>
            <consortium name="The Broad Institute Genome Sequencing Center for Infectious Disease"/>
            <person name="Wu L."/>
            <person name="Ma J."/>
        </authorList>
    </citation>
    <scope>NUCLEOTIDE SEQUENCE [LARGE SCALE GENOMIC DNA]</scope>
    <source>
        <strain evidence="3 4">JCM 13002</strain>
    </source>
</reference>
<dbReference type="Pfam" id="PF25906">
    <property type="entry name" value="PucR-like_N"/>
    <property type="match status" value="1"/>
</dbReference>
<proteinExistence type="predicted"/>
<name>A0ABN1TPU6_9ACTN</name>
<evidence type="ECO:0000313" key="4">
    <source>
        <dbReference type="Proteomes" id="UP001499987"/>
    </source>
</evidence>
<dbReference type="Pfam" id="PF13556">
    <property type="entry name" value="HTH_30"/>
    <property type="match status" value="1"/>
</dbReference>
<evidence type="ECO:0000313" key="3">
    <source>
        <dbReference type="EMBL" id="GAA1094151.1"/>
    </source>
</evidence>
<keyword evidence="4" id="KW-1185">Reference proteome</keyword>
<gene>
    <name evidence="3" type="ORF">GCM10009663_42070</name>
</gene>
<sequence>MQTACRAGGRAAWRRLAAVARRTGVGPDATAALAEAVFAHVDEVTATALQGHRRPVEAGDDRAGHRRRLLGLLAAGAPGPRLVAAAELAQWRLPATVAFALLAPGEDLAGARLGLPADVLCDLRPPYPCILLPDPAELRNDGRVRRLLGRPGAVIGPVVPVGSAGDSLRWARTVRDRLADPHGQPVECDTRLPDLLLWADEPLVHLVAGRRLAPLEALTAKQAARVASTLLATLQTRGGAPDVAARLGIHPQTARKRLRRVHELFGPALHDPDARFELEVALRGRLRAADGPA</sequence>
<evidence type="ECO:0008006" key="5">
    <source>
        <dbReference type="Google" id="ProtNLM"/>
    </source>
</evidence>
<protein>
    <recommendedName>
        <fullName evidence="5">PucR C-terminal helix-turn-helix domain-containing protein</fullName>
    </recommendedName>
</protein>